<feature type="region of interest" description="Disordered" evidence="1">
    <location>
        <begin position="20"/>
        <end position="45"/>
    </location>
</feature>
<accession>E3SNV6</accession>
<dbReference type="GeneID" id="10329416"/>
<feature type="compositionally biased region" description="Basic and acidic residues" evidence="1">
    <location>
        <begin position="22"/>
        <end position="45"/>
    </location>
</feature>
<gene>
    <name evidence="2" type="ORF">PSSM7_192</name>
</gene>
<evidence type="ECO:0000256" key="1">
    <source>
        <dbReference type="SAM" id="MobiDB-lite"/>
    </source>
</evidence>
<dbReference type="KEGG" id="vg:10329416"/>
<proteinExistence type="predicted"/>
<dbReference type="RefSeq" id="YP_004325019.1">
    <property type="nucleotide sequence ID" value="NC_015290.1"/>
</dbReference>
<reference evidence="2 3" key="1">
    <citation type="journal article" date="2010" name="Environ. Microbiol.">
        <title>Genomic analysis of oceanic cyanobacterial myoviruses compared with T4-like myoviruses from diverse hosts and environments.</title>
        <authorList>
            <person name="Sullivan M.B."/>
            <person name="Huang K.H."/>
            <person name="Ignacio-Espinoza J.C."/>
            <person name="Berlin A.M."/>
            <person name="Kelly L."/>
            <person name="Weigele P.R."/>
            <person name="DeFrancesco A.S."/>
            <person name="Kern S.E."/>
            <person name="Thompson L.R."/>
            <person name="Young S."/>
            <person name="Yandava C."/>
            <person name="Fu R."/>
            <person name="Krastins B."/>
            <person name="Chase M."/>
            <person name="Sarracino D."/>
            <person name="Osburne M.S."/>
            <person name="Henn M.R."/>
            <person name="Chisholm S.W."/>
        </authorList>
    </citation>
    <scope>NUCLEOTIDE SEQUENCE [LARGE SCALE GENOMIC DNA]</scope>
    <source>
        <strain evidence="2">NATL1A-15</strain>
    </source>
</reference>
<dbReference type="EMBL" id="GU071103">
    <property type="protein sequence ID" value="ADO98915.1"/>
    <property type="molecule type" value="Genomic_DNA"/>
</dbReference>
<dbReference type="Proteomes" id="UP000006532">
    <property type="component" value="Segment"/>
</dbReference>
<dbReference type="OrthoDB" id="27302at10239"/>
<protein>
    <submittedName>
        <fullName evidence="2">Possible cytitidyltransferase</fullName>
    </submittedName>
</protein>
<sequence>MLDTNRSPLPDMTDALKQVQQFDEKKTDKPKRWQDDDGDGKWYEKSDVDGKISKREKKSKSHDCASKVKHEEYGVGECMKEMHDLDENGNVAHYDVLFSHGIEKNVPVENLEIVKEGVHEHVIHDQDEVITDA</sequence>
<keyword evidence="2" id="KW-0808">Transferase</keyword>
<dbReference type="GO" id="GO:0016740">
    <property type="term" value="F:transferase activity"/>
    <property type="evidence" value="ECO:0007669"/>
    <property type="project" value="UniProtKB-KW"/>
</dbReference>
<name>E3SNV6_9CAUD</name>
<organism evidence="2 3">
    <name type="scientific">Prochlorococcus phage P-SSM7</name>
    <dbReference type="NCBI Taxonomy" id="445688"/>
    <lineage>
        <taxon>Viruses</taxon>
        <taxon>Duplodnaviria</taxon>
        <taxon>Heunggongvirae</taxon>
        <taxon>Uroviricota</taxon>
        <taxon>Caudoviricetes</taxon>
        <taxon>Pantevenvirales</taxon>
        <taxon>Kyanoviridae</taxon>
        <taxon>Palaemonvirus</taxon>
        <taxon>Palaemonvirus pssm7</taxon>
    </lineage>
</organism>
<keyword evidence="3" id="KW-1185">Reference proteome</keyword>
<evidence type="ECO:0000313" key="2">
    <source>
        <dbReference type="EMBL" id="ADO98915.1"/>
    </source>
</evidence>
<evidence type="ECO:0000313" key="3">
    <source>
        <dbReference type="Proteomes" id="UP000006532"/>
    </source>
</evidence>